<dbReference type="Gene3D" id="3.40.190.10">
    <property type="entry name" value="Periplasmic binding protein-like II"/>
    <property type="match status" value="2"/>
</dbReference>
<dbReference type="RefSeq" id="WP_221312985.1">
    <property type="nucleotide sequence ID" value="NZ_JACHIP010000006.1"/>
</dbReference>
<keyword evidence="7" id="KW-1185">Reference proteome</keyword>
<accession>A0A7W7ZI78</accession>
<dbReference type="SUPFAM" id="SSF53850">
    <property type="entry name" value="Periplasmic binding protein-like II"/>
    <property type="match status" value="1"/>
</dbReference>
<dbReference type="Gene3D" id="1.10.10.10">
    <property type="entry name" value="Winged helix-like DNA-binding domain superfamily/Winged helix DNA-binding domain"/>
    <property type="match status" value="1"/>
</dbReference>
<dbReference type="InterPro" id="IPR005119">
    <property type="entry name" value="LysR_subst-bd"/>
</dbReference>
<dbReference type="InterPro" id="IPR036388">
    <property type="entry name" value="WH-like_DNA-bd_sf"/>
</dbReference>
<dbReference type="GO" id="GO:0032993">
    <property type="term" value="C:protein-DNA complex"/>
    <property type="evidence" value="ECO:0007669"/>
    <property type="project" value="TreeGrafter"/>
</dbReference>
<name>A0A7W7ZI78_9BACT</name>
<evidence type="ECO:0000256" key="3">
    <source>
        <dbReference type="ARBA" id="ARBA00023125"/>
    </source>
</evidence>
<dbReference type="PANTHER" id="PTHR30346">
    <property type="entry name" value="TRANSCRIPTIONAL DUAL REGULATOR HCAR-RELATED"/>
    <property type="match status" value="1"/>
</dbReference>
<evidence type="ECO:0000256" key="1">
    <source>
        <dbReference type="ARBA" id="ARBA00009437"/>
    </source>
</evidence>
<gene>
    <name evidence="6" type="ORF">HDF16_004422</name>
</gene>
<evidence type="ECO:0000259" key="5">
    <source>
        <dbReference type="PROSITE" id="PS50931"/>
    </source>
</evidence>
<dbReference type="PROSITE" id="PS50931">
    <property type="entry name" value="HTH_LYSR"/>
    <property type="match status" value="1"/>
</dbReference>
<dbReference type="SUPFAM" id="SSF46785">
    <property type="entry name" value="Winged helix' DNA-binding domain"/>
    <property type="match status" value="1"/>
</dbReference>
<keyword evidence="3" id="KW-0238">DNA-binding</keyword>
<dbReference type="GO" id="GO:0003677">
    <property type="term" value="F:DNA binding"/>
    <property type="evidence" value="ECO:0007669"/>
    <property type="project" value="UniProtKB-KW"/>
</dbReference>
<evidence type="ECO:0000313" key="6">
    <source>
        <dbReference type="EMBL" id="MBB5059696.1"/>
    </source>
</evidence>
<dbReference type="InterPro" id="IPR036390">
    <property type="entry name" value="WH_DNA-bd_sf"/>
</dbReference>
<dbReference type="Pfam" id="PF03466">
    <property type="entry name" value="LysR_substrate"/>
    <property type="match status" value="1"/>
</dbReference>
<dbReference type="PANTHER" id="PTHR30346:SF0">
    <property type="entry name" value="HCA OPERON TRANSCRIPTIONAL ACTIVATOR HCAR"/>
    <property type="match status" value="1"/>
</dbReference>
<dbReference type="InterPro" id="IPR000847">
    <property type="entry name" value="LysR_HTH_N"/>
</dbReference>
<dbReference type="AlphaFoldDB" id="A0A7W7ZI78"/>
<dbReference type="PRINTS" id="PR00039">
    <property type="entry name" value="HTHLYSR"/>
</dbReference>
<proteinExistence type="inferred from homology"/>
<dbReference type="FunFam" id="1.10.10.10:FF:000001">
    <property type="entry name" value="LysR family transcriptional regulator"/>
    <property type="match status" value="1"/>
</dbReference>
<keyword evidence="4" id="KW-0804">Transcription</keyword>
<evidence type="ECO:0000256" key="2">
    <source>
        <dbReference type="ARBA" id="ARBA00023015"/>
    </source>
</evidence>
<comment type="caution">
    <text evidence="6">The sequence shown here is derived from an EMBL/GenBank/DDBJ whole genome shotgun (WGS) entry which is preliminary data.</text>
</comment>
<sequence length="313" mass="34135">MSIGAQVELRHLRYFVAVAEAGSLKVAAQNKLHTAQPSLSRQIRDLEEEIGAQLFIRRSRGIELTSAGQVFLDHARVVLSQVEVGIEAARRLANPAKPYFVLGYLTGHETTWLPAALHLLQDQMPGAHVVISSQVSPHLAAAISGGRMDAAFLRREEGSSDLDFRLLIREPLEVFMRRDHRLAGLKEIEPRELVGEVFISVSGKALSGRGVAPALRVVINDYLKRSKVDLKPSHEVDNLAGVMSLISSTRGVALLPVYAKQLLSGEITSRPVKGRVPTIDLCLGYKKENESPILKVLLSRLGELIALGSSAPV</sequence>
<evidence type="ECO:0000313" key="7">
    <source>
        <dbReference type="Proteomes" id="UP000540989"/>
    </source>
</evidence>
<comment type="similarity">
    <text evidence="1">Belongs to the LysR transcriptional regulatory family.</text>
</comment>
<organism evidence="6 7">
    <name type="scientific">Granulicella aggregans</name>
    <dbReference type="NCBI Taxonomy" id="474949"/>
    <lineage>
        <taxon>Bacteria</taxon>
        <taxon>Pseudomonadati</taxon>
        <taxon>Acidobacteriota</taxon>
        <taxon>Terriglobia</taxon>
        <taxon>Terriglobales</taxon>
        <taxon>Acidobacteriaceae</taxon>
        <taxon>Granulicella</taxon>
    </lineage>
</organism>
<dbReference type="EMBL" id="JACHIP010000006">
    <property type="protein sequence ID" value="MBB5059696.1"/>
    <property type="molecule type" value="Genomic_DNA"/>
</dbReference>
<reference evidence="6 7" key="1">
    <citation type="submission" date="2020-08" db="EMBL/GenBank/DDBJ databases">
        <title>Genomic Encyclopedia of Type Strains, Phase IV (KMG-V): Genome sequencing to study the core and pangenomes of soil and plant-associated prokaryotes.</title>
        <authorList>
            <person name="Whitman W."/>
        </authorList>
    </citation>
    <scope>NUCLEOTIDE SEQUENCE [LARGE SCALE GENOMIC DNA]</scope>
    <source>
        <strain evidence="6 7">M8UP14</strain>
    </source>
</reference>
<keyword evidence="2" id="KW-0805">Transcription regulation</keyword>
<protein>
    <submittedName>
        <fullName evidence="6">LysR family hca operon transcriptional activator</fullName>
    </submittedName>
</protein>
<evidence type="ECO:0000256" key="4">
    <source>
        <dbReference type="ARBA" id="ARBA00023163"/>
    </source>
</evidence>
<dbReference type="Proteomes" id="UP000540989">
    <property type="component" value="Unassembled WGS sequence"/>
</dbReference>
<feature type="domain" description="HTH lysR-type" evidence="5">
    <location>
        <begin position="7"/>
        <end position="65"/>
    </location>
</feature>
<dbReference type="Pfam" id="PF00126">
    <property type="entry name" value="HTH_1"/>
    <property type="match status" value="1"/>
</dbReference>
<dbReference type="GO" id="GO:0003700">
    <property type="term" value="F:DNA-binding transcription factor activity"/>
    <property type="evidence" value="ECO:0007669"/>
    <property type="project" value="InterPro"/>
</dbReference>